<dbReference type="Proteomes" id="UP000325081">
    <property type="component" value="Unassembled WGS sequence"/>
</dbReference>
<sequence length="104" mass="11832">MMLLSLQLPIPLLVMAVQLVLLKRMLRDWLGQTLPLFFTPPSLLKVGNKTDMPMASIREWFPGLLFDLHLGQQLNSLLKTFKLLLLTSRGTFPRQLGSDPLSFL</sequence>
<reference evidence="2" key="1">
    <citation type="journal article" date="2019" name="Curr. Biol.">
        <title>Genome Sequence of Striga asiatica Provides Insight into the Evolution of Plant Parasitism.</title>
        <authorList>
            <person name="Yoshida S."/>
            <person name="Kim S."/>
            <person name="Wafula E.K."/>
            <person name="Tanskanen J."/>
            <person name="Kim Y.M."/>
            <person name="Honaas L."/>
            <person name="Yang Z."/>
            <person name="Spallek T."/>
            <person name="Conn C.E."/>
            <person name="Ichihashi Y."/>
            <person name="Cheong K."/>
            <person name="Cui S."/>
            <person name="Der J.P."/>
            <person name="Gundlach H."/>
            <person name="Jiao Y."/>
            <person name="Hori C."/>
            <person name="Ishida J.K."/>
            <person name="Kasahara H."/>
            <person name="Kiba T."/>
            <person name="Kim M.S."/>
            <person name="Koo N."/>
            <person name="Laohavisit A."/>
            <person name="Lee Y.H."/>
            <person name="Lumba S."/>
            <person name="McCourt P."/>
            <person name="Mortimer J.C."/>
            <person name="Mutuku J.M."/>
            <person name="Nomura T."/>
            <person name="Sasaki-Sekimoto Y."/>
            <person name="Seto Y."/>
            <person name="Wang Y."/>
            <person name="Wakatake T."/>
            <person name="Sakakibara H."/>
            <person name="Demura T."/>
            <person name="Yamaguchi S."/>
            <person name="Yoneyama K."/>
            <person name="Manabe R.I."/>
            <person name="Nelson D.C."/>
            <person name="Schulman A.H."/>
            <person name="Timko M.P."/>
            <person name="dePamphilis C.W."/>
            <person name="Choi D."/>
            <person name="Shirasu K."/>
        </authorList>
    </citation>
    <scope>NUCLEOTIDE SEQUENCE [LARGE SCALE GENOMIC DNA]</scope>
    <source>
        <strain evidence="2">cv. UVA1</strain>
    </source>
</reference>
<accession>A0A5A7QJU7</accession>
<proteinExistence type="predicted"/>
<comment type="caution">
    <text evidence="1">The sequence shown here is derived from an EMBL/GenBank/DDBJ whole genome shotgun (WGS) entry which is preliminary data.</text>
</comment>
<gene>
    <name evidence="1" type="ORF">STAS_22625</name>
</gene>
<organism evidence="1 2">
    <name type="scientific">Striga asiatica</name>
    <name type="common">Asiatic witchweed</name>
    <name type="synonym">Buchnera asiatica</name>
    <dbReference type="NCBI Taxonomy" id="4170"/>
    <lineage>
        <taxon>Eukaryota</taxon>
        <taxon>Viridiplantae</taxon>
        <taxon>Streptophyta</taxon>
        <taxon>Embryophyta</taxon>
        <taxon>Tracheophyta</taxon>
        <taxon>Spermatophyta</taxon>
        <taxon>Magnoliopsida</taxon>
        <taxon>eudicotyledons</taxon>
        <taxon>Gunneridae</taxon>
        <taxon>Pentapetalae</taxon>
        <taxon>asterids</taxon>
        <taxon>lamiids</taxon>
        <taxon>Lamiales</taxon>
        <taxon>Orobanchaceae</taxon>
        <taxon>Buchnereae</taxon>
        <taxon>Striga</taxon>
    </lineage>
</organism>
<dbReference type="EMBL" id="BKCP01007183">
    <property type="protein sequence ID" value="GER45635.1"/>
    <property type="molecule type" value="Genomic_DNA"/>
</dbReference>
<name>A0A5A7QJU7_STRAF</name>
<dbReference type="AlphaFoldDB" id="A0A5A7QJU7"/>
<keyword evidence="2" id="KW-1185">Reference proteome</keyword>
<protein>
    <submittedName>
        <fullName evidence="1">2-succinyl-5-enolpyruvyl-6-hydroxy-3-cyclohexene-1-carboxylate synthase</fullName>
    </submittedName>
</protein>
<evidence type="ECO:0000313" key="1">
    <source>
        <dbReference type="EMBL" id="GER45635.1"/>
    </source>
</evidence>
<evidence type="ECO:0000313" key="2">
    <source>
        <dbReference type="Proteomes" id="UP000325081"/>
    </source>
</evidence>